<keyword evidence="9" id="KW-1185">Reference proteome</keyword>
<dbReference type="InterPro" id="IPR035437">
    <property type="entry name" value="SNase_OB-fold_sf"/>
</dbReference>
<dbReference type="InterPro" id="IPR050621">
    <property type="entry name" value="Tudor_domain_containing"/>
</dbReference>
<protein>
    <recommendedName>
        <fullName evidence="10">Tudor domain-containing protein 7</fullName>
    </recommendedName>
</protein>
<feature type="domain" description="HTH OST-type" evidence="7">
    <location>
        <begin position="13"/>
        <end position="86"/>
    </location>
</feature>
<keyword evidence="3" id="KW-0677">Repeat</keyword>
<dbReference type="Gene3D" id="2.40.50.90">
    <property type="match status" value="3"/>
</dbReference>
<dbReference type="GO" id="GO:0005737">
    <property type="term" value="C:cytoplasm"/>
    <property type="evidence" value="ECO:0007669"/>
    <property type="project" value="UniProtKB-SubCell"/>
</dbReference>
<evidence type="ECO:0000256" key="4">
    <source>
        <dbReference type="ARBA" id="ARBA00022871"/>
    </source>
</evidence>
<dbReference type="Proteomes" id="UP001497382">
    <property type="component" value="Unassembled WGS sequence"/>
</dbReference>
<evidence type="ECO:0000256" key="2">
    <source>
        <dbReference type="ARBA" id="ARBA00022490"/>
    </source>
</evidence>
<dbReference type="SMART" id="SM00333">
    <property type="entry name" value="TUDOR"/>
    <property type="match status" value="2"/>
</dbReference>
<comment type="caution">
    <text evidence="8">The sequence shown here is derived from an EMBL/GenBank/DDBJ whole genome shotgun (WGS) entry which is preliminary data.</text>
</comment>
<evidence type="ECO:0000259" key="7">
    <source>
        <dbReference type="PROSITE" id="PS51644"/>
    </source>
</evidence>
<dbReference type="PANTHER" id="PTHR22948:SF76">
    <property type="entry name" value="FI20010P1-RELATED"/>
    <property type="match status" value="1"/>
</dbReference>
<feature type="compositionally biased region" description="Low complexity" evidence="5">
    <location>
        <begin position="130"/>
        <end position="139"/>
    </location>
</feature>
<feature type="region of interest" description="Disordered" evidence="5">
    <location>
        <begin position="98"/>
        <end position="248"/>
    </location>
</feature>
<sequence length="1185" mass="133233">MVQGIKTMDKYELKESVLLNLRSVTQSCKGGVPLYRLERDYKDLLGTPIPYRELGYNSLEAFIKDVPDVISLKRNREGQFMAEGVADAATAHIASLVSRQRQTKPGRGSRKTYFSKGRGGSSSRYRPRGGRSSYTSSSSVPLLPSGKAYKQDKVSYDNHSRNSVQSTKSPLLPLPKASSASSRPDRSTRKNEIAPRFLKLSQKRMDEAFAGPTYSPPKTPPELERNSPSPRIPSPKPRISPSRASTFQDETYDLCNGNRTQKTPRPLLSRNNFGRLDRFKEQLDKARTNKEYVEIYAKANGFAVKYKTSLCGQRKKGFVSNLELGKNTYRSYPEFSRTEEDAEEIAAQAAVEDIKNNTDSLASLPETPISNAGEIQTLLSRIEEIVYSKPTGMFINGIVREYENKFNESLPNGWIDILRQSSVVIMEEVAVKFGKVPDGTNFIVKVNRHSSGSTTPSEASSKLNAELDFDNGDFSSKDDFEDFYQPPVPELTIPDGNEWAVYITNTSSALAARLIDHDAEFYTMSKAMSAFYDAQTLPVQIVYERHLYAAISERVNGELLMNRVLANKILDNDIVECYFVDEGIFGEIQKSDLQELHEDFLIVPYQAVYFSLEGLDDIEPFIQPEHLESLLYKTYIAVVKRSCSSIEEFLPDDPGVHHIVYSVLLYDTSDSENDICVNDSVKELVIQSLTCKFPKPGVSSGGYLTHVTKTGEIYLRFLHPEKSWLEEELQKHSMAFEQSCQKDLRLEAGKMYAAKYVDGKWYRATLSSNTIVTDPQMVELIFIDYGHPSLVKKSEVCELALHSEFLSSLGPQAINCELHNALPSPNNKWSVAASVKLIELAPFNEDLIVRVISEGDGKSLPKVSLHKRIYNKEDSFIISINETLASRLDASATETATPAKVPTQLNLHHSTASHLSKGPGMSDFVPRVATPVEDSLINSIRKLGVSTPTNDGLEWLMTPDNIKSPDAFEDASPVPLNPPEVPKKGDIFDVYVTMAATPHHFVIQPLKSAPQMTELMRQMNQFYSIEENLIEMHPTLLKVDGFYAALHSQDNSWYRVQLMSVSPSEPYMAVVFYVDFGDMNTVTLQNLQKLWNQFRNLPCQAIKASLSGVVPMEMDDWRPEHCIQFKEMVTEKMFVAVVQNRELREDSDSSVKVELVLIDTSKADKDIYIHELLIEKEMARPAPIK</sequence>
<dbReference type="Gene3D" id="3.30.420.610">
    <property type="entry name" value="LOTUS domain-like"/>
    <property type="match status" value="1"/>
</dbReference>
<dbReference type="Pfam" id="PF00567">
    <property type="entry name" value="TUDOR"/>
    <property type="match status" value="3"/>
</dbReference>
<evidence type="ECO:0000256" key="3">
    <source>
        <dbReference type="ARBA" id="ARBA00022737"/>
    </source>
</evidence>
<organism evidence="8 9">
    <name type="scientific">Larinioides sclopetarius</name>
    <dbReference type="NCBI Taxonomy" id="280406"/>
    <lineage>
        <taxon>Eukaryota</taxon>
        <taxon>Metazoa</taxon>
        <taxon>Ecdysozoa</taxon>
        <taxon>Arthropoda</taxon>
        <taxon>Chelicerata</taxon>
        <taxon>Arachnida</taxon>
        <taxon>Araneae</taxon>
        <taxon>Araneomorphae</taxon>
        <taxon>Entelegynae</taxon>
        <taxon>Araneoidea</taxon>
        <taxon>Araneidae</taxon>
        <taxon>Larinioides</taxon>
    </lineage>
</organism>
<feature type="compositionally biased region" description="Basic residues" evidence="5">
    <location>
        <begin position="101"/>
        <end position="110"/>
    </location>
</feature>
<dbReference type="PANTHER" id="PTHR22948">
    <property type="entry name" value="TUDOR DOMAIN CONTAINING PROTEIN"/>
    <property type="match status" value="1"/>
</dbReference>
<feature type="domain" description="Tudor" evidence="6">
    <location>
        <begin position="1036"/>
        <end position="1097"/>
    </location>
</feature>
<feature type="domain" description="Tudor" evidence="6">
    <location>
        <begin position="745"/>
        <end position="806"/>
    </location>
</feature>
<gene>
    <name evidence="8" type="ORF">LARSCL_LOCUS5918</name>
</gene>
<dbReference type="EMBL" id="CAXIEN010000055">
    <property type="protein sequence ID" value="CAL1271621.1"/>
    <property type="molecule type" value="Genomic_DNA"/>
</dbReference>
<evidence type="ECO:0008006" key="10">
    <source>
        <dbReference type="Google" id="ProtNLM"/>
    </source>
</evidence>
<evidence type="ECO:0000256" key="5">
    <source>
        <dbReference type="SAM" id="MobiDB-lite"/>
    </source>
</evidence>
<feature type="compositionally biased region" description="Basic and acidic residues" evidence="5">
    <location>
        <begin position="149"/>
        <end position="160"/>
    </location>
</feature>
<dbReference type="Gene3D" id="2.30.30.140">
    <property type="match status" value="3"/>
</dbReference>
<dbReference type="GO" id="GO:0030154">
    <property type="term" value="P:cell differentiation"/>
    <property type="evidence" value="ECO:0007669"/>
    <property type="project" value="UniProtKB-ARBA"/>
</dbReference>
<dbReference type="InterPro" id="IPR025605">
    <property type="entry name" value="OST-HTH/LOTUS_dom"/>
</dbReference>
<dbReference type="SUPFAM" id="SSF63748">
    <property type="entry name" value="Tudor/PWWP/MBT"/>
    <property type="match status" value="3"/>
</dbReference>
<accession>A0AAV1ZIR3</accession>
<dbReference type="Pfam" id="PF12872">
    <property type="entry name" value="OST-HTH"/>
    <property type="match status" value="1"/>
</dbReference>
<evidence type="ECO:0000259" key="6">
    <source>
        <dbReference type="PROSITE" id="PS50304"/>
    </source>
</evidence>
<comment type="subcellular location">
    <subcellularLocation>
        <location evidence="1">Cytoplasm</location>
    </subcellularLocation>
</comment>
<dbReference type="InterPro" id="IPR041966">
    <property type="entry name" value="LOTUS-like"/>
</dbReference>
<reference evidence="8 9" key="1">
    <citation type="submission" date="2024-04" db="EMBL/GenBank/DDBJ databases">
        <authorList>
            <person name="Rising A."/>
            <person name="Reimegard J."/>
            <person name="Sonavane S."/>
            <person name="Akerstrom W."/>
            <person name="Nylinder S."/>
            <person name="Hedman E."/>
            <person name="Kallberg Y."/>
        </authorList>
    </citation>
    <scope>NUCLEOTIDE SEQUENCE [LARGE SCALE GENOMIC DNA]</scope>
</reference>
<dbReference type="CDD" id="cd09972">
    <property type="entry name" value="LOTUS_TDRD_OSKAR"/>
    <property type="match status" value="1"/>
</dbReference>
<keyword evidence="2" id="KW-0963">Cytoplasm</keyword>
<dbReference type="AlphaFoldDB" id="A0AAV1ZIR3"/>
<name>A0AAV1ZIR3_9ARAC</name>
<dbReference type="GO" id="GO:0007283">
    <property type="term" value="P:spermatogenesis"/>
    <property type="evidence" value="ECO:0007669"/>
    <property type="project" value="UniProtKB-KW"/>
</dbReference>
<evidence type="ECO:0000313" key="9">
    <source>
        <dbReference type="Proteomes" id="UP001497382"/>
    </source>
</evidence>
<dbReference type="InterPro" id="IPR002999">
    <property type="entry name" value="Tudor"/>
</dbReference>
<evidence type="ECO:0000256" key="1">
    <source>
        <dbReference type="ARBA" id="ARBA00004496"/>
    </source>
</evidence>
<keyword evidence="4" id="KW-0221">Differentiation</keyword>
<proteinExistence type="predicted"/>
<dbReference type="PROSITE" id="PS50304">
    <property type="entry name" value="TUDOR"/>
    <property type="match status" value="2"/>
</dbReference>
<dbReference type="PROSITE" id="PS51644">
    <property type="entry name" value="HTH_OST"/>
    <property type="match status" value="1"/>
</dbReference>
<feature type="compositionally biased region" description="Low complexity" evidence="5">
    <location>
        <begin position="168"/>
        <end position="182"/>
    </location>
</feature>
<feature type="compositionally biased region" description="Basic and acidic residues" evidence="5">
    <location>
        <begin position="183"/>
        <end position="193"/>
    </location>
</feature>
<evidence type="ECO:0000313" key="8">
    <source>
        <dbReference type="EMBL" id="CAL1271621.1"/>
    </source>
</evidence>
<keyword evidence="4" id="KW-0744">Spermatogenesis</keyword>